<evidence type="ECO:0000259" key="2">
    <source>
        <dbReference type="Pfam" id="PF13568"/>
    </source>
</evidence>
<evidence type="ECO:0000256" key="1">
    <source>
        <dbReference type="SAM" id="SignalP"/>
    </source>
</evidence>
<keyword evidence="4" id="KW-1185">Reference proteome</keyword>
<dbReference type="EMBL" id="FUZU01000003">
    <property type="protein sequence ID" value="SKC83840.1"/>
    <property type="molecule type" value="Genomic_DNA"/>
</dbReference>
<dbReference type="OrthoDB" id="1160354at2"/>
<evidence type="ECO:0000313" key="3">
    <source>
        <dbReference type="EMBL" id="SKC83840.1"/>
    </source>
</evidence>
<accession>A0A1T5M6J2</accession>
<reference evidence="3 4" key="1">
    <citation type="submission" date="2017-02" db="EMBL/GenBank/DDBJ databases">
        <authorList>
            <person name="Peterson S.W."/>
        </authorList>
    </citation>
    <scope>NUCLEOTIDE SEQUENCE [LARGE SCALE GENOMIC DNA]</scope>
    <source>
        <strain evidence="3 4">DSM 25262</strain>
    </source>
</reference>
<dbReference type="RefSeq" id="WP_079689308.1">
    <property type="nucleotide sequence ID" value="NZ_FUZU01000003.1"/>
</dbReference>
<proteinExistence type="predicted"/>
<dbReference type="Pfam" id="PF13568">
    <property type="entry name" value="OMP_b-brl_2"/>
    <property type="match status" value="1"/>
</dbReference>
<dbReference type="STRING" id="688867.SAMN05660236_4565"/>
<protein>
    <submittedName>
        <fullName evidence="3">Outer membrane protein beta-barrel domain-containing protein</fullName>
    </submittedName>
</protein>
<feature type="chain" id="PRO_5013364176" evidence="1">
    <location>
        <begin position="19"/>
        <end position="191"/>
    </location>
</feature>
<dbReference type="InterPro" id="IPR025665">
    <property type="entry name" value="Beta-barrel_OMP_2"/>
</dbReference>
<name>A0A1T5M6J2_9BACT</name>
<feature type="signal peptide" evidence="1">
    <location>
        <begin position="1"/>
        <end position="18"/>
    </location>
</feature>
<sequence>MKKLIIVCLMLASANTFAQSILKRLSFGLKAGANYSNFTNADFSTDPLVGFHAGALVNLKLTDKFSIQEEFLFSSQGAKFKEDFLGNKEIKIYYLNVPILLKYRTNMGLYFEAGPQVSMRLSEDMENMPEKDFSQQIDVGVAGGLGYQSKTGFGIGVRYCAGLSKVANFEIGNTKPEFRNDVAQASIFYIF</sequence>
<organism evidence="3 4">
    <name type="scientific">Ohtaekwangia koreensis</name>
    <dbReference type="NCBI Taxonomy" id="688867"/>
    <lineage>
        <taxon>Bacteria</taxon>
        <taxon>Pseudomonadati</taxon>
        <taxon>Bacteroidota</taxon>
        <taxon>Cytophagia</taxon>
        <taxon>Cytophagales</taxon>
        <taxon>Fulvivirgaceae</taxon>
        <taxon>Ohtaekwangia</taxon>
    </lineage>
</organism>
<keyword evidence="1" id="KW-0732">Signal</keyword>
<feature type="domain" description="Outer membrane protein beta-barrel" evidence="2">
    <location>
        <begin position="17"/>
        <end position="166"/>
    </location>
</feature>
<dbReference type="AlphaFoldDB" id="A0A1T5M6J2"/>
<evidence type="ECO:0000313" key="4">
    <source>
        <dbReference type="Proteomes" id="UP000190961"/>
    </source>
</evidence>
<dbReference type="Proteomes" id="UP000190961">
    <property type="component" value="Unassembled WGS sequence"/>
</dbReference>
<gene>
    <name evidence="3" type="ORF">SAMN05660236_4565</name>
</gene>